<organism evidence="1 2">
    <name type="scientific">Mariniblastus fucicola</name>
    <dbReference type="NCBI Taxonomy" id="980251"/>
    <lineage>
        <taxon>Bacteria</taxon>
        <taxon>Pseudomonadati</taxon>
        <taxon>Planctomycetota</taxon>
        <taxon>Planctomycetia</taxon>
        <taxon>Pirellulales</taxon>
        <taxon>Pirellulaceae</taxon>
        <taxon>Mariniblastus</taxon>
    </lineage>
</organism>
<dbReference type="STRING" id="980251.GCA_001642875_04211"/>
<dbReference type="AlphaFoldDB" id="A0A5B9PP01"/>
<sequence length="83" mass="9190">MNSRSEPNAKFDGGETGCGELLLDLLLFMRQQPADAVVEVRALDAGAPLEIPAWCRLTKHELISMDHPLYIIKKPDQNGNSNE</sequence>
<accession>A0A5B9PP01</accession>
<protein>
    <recommendedName>
        <fullName evidence="3">SirA-like protein</fullName>
    </recommendedName>
</protein>
<dbReference type="Gene3D" id="3.30.110.40">
    <property type="entry name" value="TusA-like domain"/>
    <property type="match status" value="1"/>
</dbReference>
<dbReference type="RefSeq" id="WP_075082455.1">
    <property type="nucleotide sequence ID" value="NZ_CP042912.1"/>
</dbReference>
<name>A0A5B9PP01_9BACT</name>
<evidence type="ECO:0000313" key="2">
    <source>
        <dbReference type="Proteomes" id="UP000322214"/>
    </source>
</evidence>
<dbReference type="OrthoDB" id="288079at2"/>
<dbReference type="SUPFAM" id="SSF64307">
    <property type="entry name" value="SirA-like"/>
    <property type="match status" value="1"/>
</dbReference>
<keyword evidence="2" id="KW-1185">Reference proteome</keyword>
<evidence type="ECO:0008006" key="3">
    <source>
        <dbReference type="Google" id="ProtNLM"/>
    </source>
</evidence>
<gene>
    <name evidence="1" type="ORF">MFFC18_38890</name>
</gene>
<dbReference type="KEGG" id="mff:MFFC18_38890"/>
<dbReference type="InterPro" id="IPR036868">
    <property type="entry name" value="TusA-like_sf"/>
</dbReference>
<reference evidence="1 2" key="1">
    <citation type="submission" date="2019-08" db="EMBL/GenBank/DDBJ databases">
        <title>Deep-cultivation of Planctomycetes and their phenomic and genomic characterization uncovers novel biology.</title>
        <authorList>
            <person name="Wiegand S."/>
            <person name="Jogler M."/>
            <person name="Boedeker C."/>
            <person name="Pinto D."/>
            <person name="Vollmers J."/>
            <person name="Rivas-Marin E."/>
            <person name="Kohn T."/>
            <person name="Peeters S.H."/>
            <person name="Heuer A."/>
            <person name="Rast P."/>
            <person name="Oberbeckmann S."/>
            <person name="Bunk B."/>
            <person name="Jeske O."/>
            <person name="Meyerdierks A."/>
            <person name="Storesund J.E."/>
            <person name="Kallscheuer N."/>
            <person name="Luecker S."/>
            <person name="Lage O.M."/>
            <person name="Pohl T."/>
            <person name="Merkel B.J."/>
            <person name="Hornburger P."/>
            <person name="Mueller R.-W."/>
            <person name="Bruemmer F."/>
            <person name="Labrenz M."/>
            <person name="Spormann A.M."/>
            <person name="Op den Camp H."/>
            <person name="Overmann J."/>
            <person name="Amann R."/>
            <person name="Jetten M.S.M."/>
            <person name="Mascher T."/>
            <person name="Medema M.H."/>
            <person name="Devos D.P."/>
            <person name="Kaster A.-K."/>
            <person name="Ovreas L."/>
            <person name="Rohde M."/>
            <person name="Galperin M.Y."/>
            <person name="Jogler C."/>
        </authorList>
    </citation>
    <scope>NUCLEOTIDE SEQUENCE [LARGE SCALE GENOMIC DNA]</scope>
    <source>
        <strain evidence="1 2">FC18</strain>
    </source>
</reference>
<dbReference type="EMBL" id="CP042912">
    <property type="protein sequence ID" value="QEG23983.1"/>
    <property type="molecule type" value="Genomic_DNA"/>
</dbReference>
<dbReference type="Proteomes" id="UP000322214">
    <property type="component" value="Chromosome"/>
</dbReference>
<evidence type="ECO:0000313" key="1">
    <source>
        <dbReference type="EMBL" id="QEG23983.1"/>
    </source>
</evidence>
<proteinExistence type="predicted"/>